<evidence type="ECO:0000259" key="12">
    <source>
        <dbReference type="PROSITE" id="PS51755"/>
    </source>
</evidence>
<dbReference type="AlphaFoldDB" id="A0A840I492"/>
<evidence type="ECO:0000256" key="8">
    <source>
        <dbReference type="ARBA" id="ARBA00067337"/>
    </source>
</evidence>
<name>A0A840I492_9PROT</name>
<dbReference type="RefSeq" id="WP_183817023.1">
    <property type="nucleotide sequence ID" value="NZ_JACHOB010000002.1"/>
</dbReference>
<organism evidence="13 14">
    <name type="scientific">Parvularcula dongshanensis</name>
    <dbReference type="NCBI Taxonomy" id="1173995"/>
    <lineage>
        <taxon>Bacteria</taxon>
        <taxon>Pseudomonadati</taxon>
        <taxon>Pseudomonadota</taxon>
        <taxon>Alphaproteobacteria</taxon>
        <taxon>Parvularculales</taxon>
        <taxon>Parvularculaceae</taxon>
        <taxon>Parvularcula</taxon>
    </lineage>
</organism>
<feature type="domain" description="Response regulatory" evidence="11">
    <location>
        <begin position="7"/>
        <end position="120"/>
    </location>
</feature>
<evidence type="ECO:0000256" key="5">
    <source>
        <dbReference type="ARBA" id="ARBA00023015"/>
    </source>
</evidence>
<feature type="domain" description="OmpR/PhoB-type" evidence="12">
    <location>
        <begin position="129"/>
        <end position="229"/>
    </location>
</feature>
<keyword evidence="14" id="KW-1185">Reference proteome</keyword>
<dbReference type="InterPro" id="IPR001867">
    <property type="entry name" value="OmpR/PhoB-type_DNA-bd"/>
</dbReference>
<evidence type="ECO:0000256" key="4">
    <source>
        <dbReference type="ARBA" id="ARBA00023012"/>
    </source>
</evidence>
<dbReference type="Pfam" id="PF00072">
    <property type="entry name" value="Response_reg"/>
    <property type="match status" value="1"/>
</dbReference>
<dbReference type="Proteomes" id="UP000563524">
    <property type="component" value="Unassembled WGS sequence"/>
</dbReference>
<reference evidence="13 14" key="1">
    <citation type="submission" date="2020-08" db="EMBL/GenBank/DDBJ databases">
        <title>Genomic Encyclopedia of Type Strains, Phase IV (KMG-IV): sequencing the most valuable type-strain genomes for metagenomic binning, comparative biology and taxonomic classification.</title>
        <authorList>
            <person name="Goeker M."/>
        </authorList>
    </citation>
    <scope>NUCLEOTIDE SEQUENCE [LARGE SCALE GENOMIC DNA]</scope>
    <source>
        <strain evidence="13 14">DSM 102850</strain>
    </source>
</reference>
<comment type="caution">
    <text evidence="13">The sequence shown here is derived from an EMBL/GenBank/DDBJ whole genome shotgun (WGS) entry which is preliminary data.</text>
</comment>
<dbReference type="GO" id="GO:0006355">
    <property type="term" value="P:regulation of DNA-templated transcription"/>
    <property type="evidence" value="ECO:0007669"/>
    <property type="project" value="InterPro"/>
</dbReference>
<dbReference type="GO" id="GO:0000156">
    <property type="term" value="F:phosphorelay response regulator activity"/>
    <property type="evidence" value="ECO:0007669"/>
    <property type="project" value="TreeGrafter"/>
</dbReference>
<keyword evidence="5" id="KW-0805">Transcription regulation</keyword>
<dbReference type="PROSITE" id="PS51755">
    <property type="entry name" value="OMPR_PHOB"/>
    <property type="match status" value="1"/>
</dbReference>
<dbReference type="SUPFAM" id="SSF46894">
    <property type="entry name" value="C-terminal effector domain of the bipartite response regulators"/>
    <property type="match status" value="1"/>
</dbReference>
<dbReference type="Gene3D" id="6.10.250.690">
    <property type="match status" value="1"/>
</dbReference>
<dbReference type="GO" id="GO:0032993">
    <property type="term" value="C:protein-DNA complex"/>
    <property type="evidence" value="ECO:0007669"/>
    <property type="project" value="TreeGrafter"/>
</dbReference>
<dbReference type="Pfam" id="PF00486">
    <property type="entry name" value="Trans_reg_C"/>
    <property type="match status" value="1"/>
</dbReference>
<evidence type="ECO:0000256" key="3">
    <source>
        <dbReference type="ARBA" id="ARBA00022553"/>
    </source>
</evidence>
<keyword evidence="7" id="KW-0804">Transcription</keyword>
<dbReference type="CDD" id="cd00383">
    <property type="entry name" value="trans_reg_C"/>
    <property type="match status" value="1"/>
</dbReference>
<evidence type="ECO:0000256" key="9">
    <source>
        <dbReference type="PROSITE-ProRule" id="PRU00169"/>
    </source>
</evidence>
<dbReference type="InterPro" id="IPR001789">
    <property type="entry name" value="Sig_transdc_resp-reg_receiver"/>
</dbReference>
<dbReference type="Gene3D" id="1.10.10.10">
    <property type="entry name" value="Winged helix-like DNA-binding domain superfamily/Winged helix DNA-binding domain"/>
    <property type="match status" value="1"/>
</dbReference>
<dbReference type="PANTHER" id="PTHR48111">
    <property type="entry name" value="REGULATOR OF RPOS"/>
    <property type="match status" value="1"/>
</dbReference>
<keyword evidence="6 10" id="KW-0238">DNA-binding</keyword>
<feature type="DNA-binding region" description="OmpR/PhoB-type" evidence="10">
    <location>
        <begin position="129"/>
        <end position="229"/>
    </location>
</feature>
<dbReference type="PROSITE" id="PS50110">
    <property type="entry name" value="RESPONSE_REGULATORY"/>
    <property type="match status" value="1"/>
</dbReference>
<sequence length="234" mass="25409">MTEASSSLLVVDDEPSILEPLAEYLLGQGFRVSTAPGAAEARALIAKESFDLAVLDLMMPGEDGLSLTRWIRANGSLPVILLTARGDPMDKVVGLEVGADDYMAKPFEPRELLARIRTVLRRGAPHGAARRYDFAGFVMHVAERRLVAPDGEAVDLTGGEFSLLQVLAEAAPRVVGRDDLLAATQGRETHAFDRAVDNQVSRLRRKIEPDPKEPRIIKTVRGGGYTLAASVVRR</sequence>
<dbReference type="Gene3D" id="3.40.50.2300">
    <property type="match status" value="1"/>
</dbReference>
<dbReference type="InterPro" id="IPR016032">
    <property type="entry name" value="Sig_transdc_resp-reg_C-effctor"/>
</dbReference>
<keyword evidence="4" id="KW-0902">Two-component regulatory system</keyword>
<evidence type="ECO:0000313" key="13">
    <source>
        <dbReference type="EMBL" id="MBB4658850.1"/>
    </source>
</evidence>
<protein>
    <recommendedName>
        <fullName evidence="8">Regulatory protein VirG</fullName>
    </recommendedName>
</protein>
<dbReference type="PANTHER" id="PTHR48111:SF4">
    <property type="entry name" value="DNA-BINDING DUAL TRANSCRIPTIONAL REGULATOR OMPR"/>
    <property type="match status" value="1"/>
</dbReference>
<dbReference type="InterPro" id="IPR039420">
    <property type="entry name" value="WalR-like"/>
</dbReference>
<proteinExistence type="predicted"/>
<accession>A0A840I492</accession>
<evidence type="ECO:0000256" key="2">
    <source>
        <dbReference type="ARBA" id="ARBA00022490"/>
    </source>
</evidence>
<gene>
    <name evidence="13" type="ORF">GGQ59_001364</name>
</gene>
<keyword evidence="3 9" id="KW-0597">Phosphoprotein</keyword>
<comment type="subcellular location">
    <subcellularLocation>
        <location evidence="1">Cytoplasm</location>
    </subcellularLocation>
</comment>
<dbReference type="InterPro" id="IPR011006">
    <property type="entry name" value="CheY-like_superfamily"/>
</dbReference>
<dbReference type="GO" id="GO:0000976">
    <property type="term" value="F:transcription cis-regulatory region binding"/>
    <property type="evidence" value="ECO:0007669"/>
    <property type="project" value="TreeGrafter"/>
</dbReference>
<evidence type="ECO:0000256" key="10">
    <source>
        <dbReference type="PROSITE-ProRule" id="PRU01091"/>
    </source>
</evidence>
<evidence type="ECO:0000256" key="6">
    <source>
        <dbReference type="ARBA" id="ARBA00023125"/>
    </source>
</evidence>
<evidence type="ECO:0000256" key="1">
    <source>
        <dbReference type="ARBA" id="ARBA00004496"/>
    </source>
</evidence>
<dbReference type="FunFam" id="1.10.10.10:FF:000099">
    <property type="entry name" value="Two-component system response regulator TorR"/>
    <property type="match status" value="1"/>
</dbReference>
<evidence type="ECO:0000259" key="11">
    <source>
        <dbReference type="PROSITE" id="PS50110"/>
    </source>
</evidence>
<feature type="modified residue" description="4-aspartylphosphate" evidence="9">
    <location>
        <position position="56"/>
    </location>
</feature>
<dbReference type="SUPFAM" id="SSF52172">
    <property type="entry name" value="CheY-like"/>
    <property type="match status" value="1"/>
</dbReference>
<dbReference type="GO" id="GO:0005829">
    <property type="term" value="C:cytosol"/>
    <property type="evidence" value="ECO:0007669"/>
    <property type="project" value="TreeGrafter"/>
</dbReference>
<evidence type="ECO:0000256" key="7">
    <source>
        <dbReference type="ARBA" id="ARBA00023163"/>
    </source>
</evidence>
<evidence type="ECO:0000313" key="14">
    <source>
        <dbReference type="Proteomes" id="UP000563524"/>
    </source>
</evidence>
<dbReference type="SMART" id="SM00448">
    <property type="entry name" value="REC"/>
    <property type="match status" value="1"/>
</dbReference>
<keyword evidence="2" id="KW-0963">Cytoplasm</keyword>
<dbReference type="SMART" id="SM00862">
    <property type="entry name" value="Trans_reg_C"/>
    <property type="match status" value="1"/>
</dbReference>
<dbReference type="EMBL" id="JACHOB010000002">
    <property type="protein sequence ID" value="MBB4658850.1"/>
    <property type="molecule type" value="Genomic_DNA"/>
</dbReference>
<dbReference type="InterPro" id="IPR036388">
    <property type="entry name" value="WH-like_DNA-bd_sf"/>
</dbReference>